<evidence type="ECO:0000259" key="2">
    <source>
        <dbReference type="Pfam" id="PF19493"/>
    </source>
</evidence>
<feature type="region of interest" description="Disordered" evidence="1">
    <location>
        <begin position="1"/>
        <end position="48"/>
    </location>
</feature>
<comment type="caution">
    <text evidence="3">The sequence shown here is derived from an EMBL/GenBank/DDBJ whole genome shotgun (WGS) entry which is preliminary data.</text>
</comment>
<organism evidence="3 4">
    <name type="scientific">Arthrobacter ginkgonis</name>
    <dbReference type="NCBI Taxonomy" id="1630594"/>
    <lineage>
        <taxon>Bacteria</taxon>
        <taxon>Bacillati</taxon>
        <taxon>Actinomycetota</taxon>
        <taxon>Actinomycetes</taxon>
        <taxon>Micrococcales</taxon>
        <taxon>Micrococcaceae</taxon>
        <taxon>Arthrobacter</taxon>
    </lineage>
</organism>
<evidence type="ECO:0000256" key="1">
    <source>
        <dbReference type="SAM" id="MobiDB-lite"/>
    </source>
</evidence>
<dbReference type="NCBIfam" id="NF041216">
    <property type="entry name" value="CU044_2847_fam"/>
    <property type="match status" value="1"/>
</dbReference>
<proteinExistence type="predicted"/>
<dbReference type="InterPro" id="IPR045794">
    <property type="entry name" value="Trypco1"/>
</dbReference>
<dbReference type="EMBL" id="BAABEO010000004">
    <property type="protein sequence ID" value="GAA3667452.1"/>
    <property type="molecule type" value="Genomic_DNA"/>
</dbReference>
<evidence type="ECO:0000313" key="3">
    <source>
        <dbReference type="EMBL" id="GAA3667452.1"/>
    </source>
</evidence>
<accession>A0ABP7BTM7</accession>
<feature type="domain" description="Trypsin-co-occurring" evidence="2">
    <location>
        <begin position="62"/>
        <end position="151"/>
    </location>
</feature>
<dbReference type="Pfam" id="PF19493">
    <property type="entry name" value="Trypco1"/>
    <property type="match status" value="1"/>
</dbReference>
<protein>
    <recommendedName>
        <fullName evidence="2">Trypsin-co-occurring domain-containing protein</fullName>
    </recommendedName>
</protein>
<reference evidence="4" key="1">
    <citation type="journal article" date="2019" name="Int. J. Syst. Evol. Microbiol.">
        <title>The Global Catalogue of Microorganisms (GCM) 10K type strain sequencing project: providing services to taxonomists for standard genome sequencing and annotation.</title>
        <authorList>
            <consortium name="The Broad Institute Genomics Platform"/>
            <consortium name="The Broad Institute Genome Sequencing Center for Infectious Disease"/>
            <person name="Wu L."/>
            <person name="Ma J."/>
        </authorList>
    </citation>
    <scope>NUCLEOTIDE SEQUENCE [LARGE SCALE GENOMIC DNA]</scope>
    <source>
        <strain evidence="4">JCM 30742</strain>
    </source>
</reference>
<dbReference type="Proteomes" id="UP001500752">
    <property type="component" value="Unassembled WGS sequence"/>
</dbReference>
<gene>
    <name evidence="3" type="ORF">GCM10023081_02690</name>
</gene>
<sequence length="161" mass="16952">MNQSTNAVKMPGIQSLAHPCDPPYTGDGHLRGPVRPPHPGPDVAASGRERGVNEVVRYEVGSGTVLVEVEANSYGVDHPARNEQGIVNAGRRLEDALAGIRPAAAAALEALRELAPDHMEIQFGVKLAGEAGAIIARNAAESHFMIRMSWAGAEAPPPEEP</sequence>
<evidence type="ECO:0000313" key="4">
    <source>
        <dbReference type="Proteomes" id="UP001500752"/>
    </source>
</evidence>
<keyword evidence="4" id="KW-1185">Reference proteome</keyword>
<name>A0ABP7BTM7_9MICC</name>